<evidence type="ECO:0000256" key="7">
    <source>
        <dbReference type="ARBA" id="ARBA00022898"/>
    </source>
</evidence>
<comment type="pathway">
    <text evidence="1 12">Cofactor biosynthesis; pyridoxine 5'-phosphate biosynthesis; pyridoxine 5'-phosphate from D-erythrose 4-phosphate: step 3/5.</text>
</comment>
<evidence type="ECO:0000256" key="5">
    <source>
        <dbReference type="ARBA" id="ARBA00022605"/>
    </source>
</evidence>
<evidence type="ECO:0000256" key="11">
    <source>
        <dbReference type="ARBA" id="ARBA00049007"/>
    </source>
</evidence>
<feature type="modified residue" description="N6-(pyridoxal phosphate)lysine" evidence="12">
    <location>
        <position position="197"/>
    </location>
</feature>
<evidence type="ECO:0000256" key="4">
    <source>
        <dbReference type="ARBA" id="ARBA00022576"/>
    </source>
</evidence>
<dbReference type="NCBIfam" id="NF003764">
    <property type="entry name" value="PRK05355.1"/>
    <property type="match status" value="1"/>
</dbReference>
<dbReference type="RefSeq" id="WP_145434675.1">
    <property type="nucleotide sequence ID" value="NZ_CP036339.1"/>
</dbReference>
<dbReference type="GO" id="GO:0006564">
    <property type="term" value="P:L-serine biosynthetic process"/>
    <property type="evidence" value="ECO:0007669"/>
    <property type="project" value="UniProtKB-UniRule"/>
</dbReference>
<dbReference type="UniPathway" id="UPA00135">
    <property type="reaction ID" value="UER00197"/>
</dbReference>
<reference evidence="15 16" key="1">
    <citation type="submission" date="2019-02" db="EMBL/GenBank/DDBJ databases">
        <title>Deep-cultivation of Planctomycetes and their phenomic and genomic characterization uncovers novel biology.</title>
        <authorList>
            <person name="Wiegand S."/>
            <person name="Jogler M."/>
            <person name="Boedeker C."/>
            <person name="Pinto D."/>
            <person name="Vollmers J."/>
            <person name="Rivas-Marin E."/>
            <person name="Kohn T."/>
            <person name="Peeters S.H."/>
            <person name="Heuer A."/>
            <person name="Rast P."/>
            <person name="Oberbeckmann S."/>
            <person name="Bunk B."/>
            <person name="Jeske O."/>
            <person name="Meyerdierks A."/>
            <person name="Storesund J.E."/>
            <person name="Kallscheuer N."/>
            <person name="Luecker S."/>
            <person name="Lage O.M."/>
            <person name="Pohl T."/>
            <person name="Merkel B.J."/>
            <person name="Hornburger P."/>
            <person name="Mueller R.-W."/>
            <person name="Bruemmer F."/>
            <person name="Labrenz M."/>
            <person name="Spormann A.M."/>
            <person name="Op den Camp H."/>
            <person name="Overmann J."/>
            <person name="Amann R."/>
            <person name="Jetten M.S.M."/>
            <person name="Mascher T."/>
            <person name="Medema M.H."/>
            <person name="Devos D.P."/>
            <person name="Kaster A.-K."/>
            <person name="Ovreas L."/>
            <person name="Rohde M."/>
            <person name="Galperin M.Y."/>
            <person name="Jogler C."/>
        </authorList>
    </citation>
    <scope>NUCLEOTIDE SEQUENCE [LARGE SCALE GENOMIC DNA]</scope>
    <source>
        <strain evidence="15 16">I41</strain>
    </source>
</reference>
<keyword evidence="12" id="KW-0963">Cytoplasm</keyword>
<evidence type="ECO:0000256" key="8">
    <source>
        <dbReference type="ARBA" id="ARBA00023096"/>
    </source>
</evidence>
<feature type="binding site" evidence="12">
    <location>
        <position position="196"/>
    </location>
    <ligand>
        <name>pyridoxal 5'-phosphate</name>
        <dbReference type="ChEBI" id="CHEBI:597326"/>
    </ligand>
</feature>
<dbReference type="GO" id="GO:0004648">
    <property type="term" value="F:O-phospho-L-serine:2-oxoglutarate aminotransferase activity"/>
    <property type="evidence" value="ECO:0007669"/>
    <property type="project" value="UniProtKB-UniRule"/>
</dbReference>
<comment type="subcellular location">
    <subcellularLocation>
        <location evidence="12">Cytoplasm</location>
    </subcellularLocation>
</comment>
<evidence type="ECO:0000256" key="2">
    <source>
        <dbReference type="ARBA" id="ARBA00005099"/>
    </source>
</evidence>
<dbReference type="PANTHER" id="PTHR43247:SF1">
    <property type="entry name" value="PHOSPHOSERINE AMINOTRANSFERASE"/>
    <property type="match status" value="1"/>
</dbReference>
<gene>
    <name evidence="12 15" type="primary">serC</name>
    <name evidence="15" type="ORF">I41_41700</name>
</gene>
<dbReference type="InterPro" id="IPR015421">
    <property type="entry name" value="PyrdxlP-dep_Trfase_major"/>
</dbReference>
<dbReference type="KEGG" id="llh:I41_41700"/>
<feature type="binding site" evidence="12">
    <location>
        <position position="43"/>
    </location>
    <ligand>
        <name>L-glutamate</name>
        <dbReference type="ChEBI" id="CHEBI:29985"/>
    </ligand>
</feature>
<feature type="binding site" evidence="12">
    <location>
        <position position="103"/>
    </location>
    <ligand>
        <name>pyridoxal 5'-phosphate</name>
        <dbReference type="ChEBI" id="CHEBI:597326"/>
    </ligand>
</feature>
<comment type="cofactor">
    <cofactor evidence="12">
        <name>pyridoxal 5'-phosphate</name>
        <dbReference type="ChEBI" id="CHEBI:597326"/>
    </cofactor>
    <text evidence="12">Binds 1 pyridoxal phosphate per subunit.</text>
</comment>
<sequence length="364" mass="40163">MTQRVYNFSAGPAVMPVPVLESIQRDMLALPGVGASILEISHRSGTFVAIAEAAEANLRKLLSISDDYAVLFLQGGSRLQFSMIPMNLLGKGQSADYILTGSWGNDALKEAKKEGETSVAWDGKSTNYDRLPKNGDLKLNPQAAYIHYTSNETIQGVQFKSEPEVGEVPLVCDASSEFLYKPLDVSKYGLLYACAQKNAGPSGVTVVIIRKDLLKRSDPNMPGYLNYQIHADNGSMWNTPPTFGIYVLKLVTDWLLNDVGGLDAMYQRNQDKAKLLYDVLDESNGFYAGHAQREDRSLMNVTFRLPSDELTDQFVGEAKKQSLTDLKGHRSVGGIRASIYNAMPLAGVEKLRDFMVEFKEKNAK</sequence>
<keyword evidence="9 12" id="KW-0718">Serine biosynthesis</keyword>
<dbReference type="Pfam" id="PF00266">
    <property type="entry name" value="Aminotran_5"/>
    <property type="match status" value="1"/>
</dbReference>
<evidence type="ECO:0000256" key="9">
    <source>
        <dbReference type="ARBA" id="ARBA00023299"/>
    </source>
</evidence>
<evidence type="ECO:0000256" key="13">
    <source>
        <dbReference type="RuleBase" id="RU004505"/>
    </source>
</evidence>
<dbReference type="InterPro" id="IPR022278">
    <property type="entry name" value="Pser_aminoTfrase"/>
</dbReference>
<organism evidence="15 16">
    <name type="scientific">Lacipirellula limnantheis</name>
    <dbReference type="NCBI Taxonomy" id="2528024"/>
    <lineage>
        <taxon>Bacteria</taxon>
        <taxon>Pseudomonadati</taxon>
        <taxon>Planctomycetota</taxon>
        <taxon>Planctomycetia</taxon>
        <taxon>Pirellulales</taxon>
        <taxon>Lacipirellulaceae</taxon>
        <taxon>Lacipirellula</taxon>
    </lineage>
</organism>
<dbReference type="AlphaFoldDB" id="A0A517U2V7"/>
<comment type="catalytic activity">
    <reaction evidence="11 12 13">
        <text>O-phospho-L-serine + 2-oxoglutarate = 3-phosphooxypyruvate + L-glutamate</text>
        <dbReference type="Rhea" id="RHEA:14329"/>
        <dbReference type="ChEBI" id="CHEBI:16810"/>
        <dbReference type="ChEBI" id="CHEBI:18110"/>
        <dbReference type="ChEBI" id="CHEBI:29985"/>
        <dbReference type="ChEBI" id="CHEBI:57524"/>
        <dbReference type="EC" id="2.6.1.52"/>
    </reaction>
</comment>
<dbReference type="PROSITE" id="PS00595">
    <property type="entry name" value="AA_TRANSFER_CLASS_5"/>
    <property type="match status" value="1"/>
</dbReference>
<dbReference type="UniPathway" id="UPA00244">
    <property type="reaction ID" value="UER00311"/>
</dbReference>
<feature type="binding site" evidence="12">
    <location>
        <position position="173"/>
    </location>
    <ligand>
        <name>pyridoxal 5'-phosphate</name>
        <dbReference type="ChEBI" id="CHEBI:597326"/>
    </ligand>
</feature>
<evidence type="ECO:0000256" key="10">
    <source>
        <dbReference type="ARBA" id="ARBA00047630"/>
    </source>
</evidence>
<evidence type="ECO:0000313" key="16">
    <source>
        <dbReference type="Proteomes" id="UP000317909"/>
    </source>
</evidence>
<keyword evidence="8 12" id="KW-0664">Pyridoxine biosynthesis</keyword>
<evidence type="ECO:0000256" key="12">
    <source>
        <dbReference type="HAMAP-Rule" id="MF_00160"/>
    </source>
</evidence>
<dbReference type="EMBL" id="CP036339">
    <property type="protein sequence ID" value="QDT74965.1"/>
    <property type="molecule type" value="Genomic_DNA"/>
</dbReference>
<feature type="binding site" evidence="12">
    <location>
        <begin position="238"/>
        <end position="239"/>
    </location>
    <ligand>
        <name>pyridoxal 5'-phosphate</name>
        <dbReference type="ChEBI" id="CHEBI:597326"/>
    </ligand>
</feature>
<evidence type="ECO:0000259" key="14">
    <source>
        <dbReference type="Pfam" id="PF00266"/>
    </source>
</evidence>
<dbReference type="Gene3D" id="3.40.640.10">
    <property type="entry name" value="Type I PLP-dependent aspartate aminotransferase-like (Major domain)"/>
    <property type="match status" value="1"/>
</dbReference>
<dbReference type="Gene3D" id="3.90.1150.10">
    <property type="entry name" value="Aspartate Aminotransferase, domain 1"/>
    <property type="match status" value="1"/>
</dbReference>
<evidence type="ECO:0000256" key="3">
    <source>
        <dbReference type="ARBA" id="ARBA00006904"/>
    </source>
</evidence>
<feature type="binding site" evidence="12">
    <location>
        <position position="153"/>
    </location>
    <ligand>
        <name>pyridoxal 5'-phosphate</name>
        <dbReference type="ChEBI" id="CHEBI:597326"/>
    </ligand>
</feature>
<feature type="domain" description="Aminotransferase class V" evidence="14">
    <location>
        <begin position="5"/>
        <end position="351"/>
    </location>
</feature>
<keyword evidence="6 12" id="KW-0808">Transferase</keyword>
<name>A0A517U2V7_9BACT</name>
<comment type="catalytic activity">
    <reaction evidence="10 12">
        <text>4-(phosphooxy)-L-threonine + 2-oxoglutarate = (R)-3-hydroxy-2-oxo-4-phosphooxybutanoate + L-glutamate</text>
        <dbReference type="Rhea" id="RHEA:16573"/>
        <dbReference type="ChEBI" id="CHEBI:16810"/>
        <dbReference type="ChEBI" id="CHEBI:29985"/>
        <dbReference type="ChEBI" id="CHEBI:58452"/>
        <dbReference type="ChEBI" id="CHEBI:58538"/>
        <dbReference type="EC" id="2.6.1.52"/>
    </reaction>
</comment>
<dbReference type="NCBIfam" id="TIGR01364">
    <property type="entry name" value="serC_1"/>
    <property type="match status" value="1"/>
</dbReference>
<dbReference type="SUPFAM" id="SSF53383">
    <property type="entry name" value="PLP-dependent transferases"/>
    <property type="match status" value="1"/>
</dbReference>
<dbReference type="PANTHER" id="PTHR43247">
    <property type="entry name" value="PHOSPHOSERINE AMINOTRANSFERASE"/>
    <property type="match status" value="1"/>
</dbReference>
<keyword evidence="5 12" id="KW-0028">Amino-acid biosynthesis</keyword>
<dbReference type="GO" id="GO:0008615">
    <property type="term" value="P:pyridoxine biosynthetic process"/>
    <property type="evidence" value="ECO:0007669"/>
    <property type="project" value="UniProtKB-UniRule"/>
</dbReference>
<proteinExistence type="inferred from homology"/>
<dbReference type="InterPro" id="IPR015422">
    <property type="entry name" value="PyrdxlP-dep_Trfase_small"/>
</dbReference>
<keyword evidence="4 12" id="KW-0032">Aminotransferase</keyword>
<dbReference type="InterPro" id="IPR020578">
    <property type="entry name" value="Aminotrans_V_PyrdxlP_BS"/>
</dbReference>
<dbReference type="FunFam" id="3.40.640.10:FF:000010">
    <property type="entry name" value="Phosphoserine aminotransferase"/>
    <property type="match status" value="1"/>
</dbReference>
<dbReference type="GO" id="GO:0030170">
    <property type="term" value="F:pyridoxal phosphate binding"/>
    <property type="evidence" value="ECO:0007669"/>
    <property type="project" value="UniProtKB-UniRule"/>
</dbReference>
<dbReference type="GO" id="GO:0005737">
    <property type="term" value="C:cytoplasm"/>
    <property type="evidence" value="ECO:0007669"/>
    <property type="project" value="UniProtKB-SubCell"/>
</dbReference>
<comment type="similarity">
    <text evidence="3 12">Belongs to the class-V pyridoxal-phosphate-dependent aminotransferase family. SerC subfamily.</text>
</comment>
<dbReference type="InterPro" id="IPR000192">
    <property type="entry name" value="Aminotrans_V_dom"/>
</dbReference>
<accession>A0A517U2V7</accession>
<protein>
    <recommendedName>
        <fullName evidence="12">Phosphoserine aminotransferase</fullName>
        <ecNumber evidence="12">2.6.1.52</ecNumber>
    </recommendedName>
    <alternativeName>
        <fullName evidence="12">Phosphohydroxythreonine aminotransferase</fullName>
        <shortName evidence="12">PSAT</shortName>
    </alternativeName>
</protein>
<dbReference type="OrthoDB" id="9809412at2"/>
<dbReference type="PIRSF" id="PIRSF000525">
    <property type="entry name" value="SerC"/>
    <property type="match status" value="1"/>
</dbReference>
<dbReference type="InterPro" id="IPR015424">
    <property type="entry name" value="PyrdxlP-dep_Trfase"/>
</dbReference>
<evidence type="ECO:0000256" key="1">
    <source>
        <dbReference type="ARBA" id="ARBA00004915"/>
    </source>
</evidence>
<comment type="pathway">
    <text evidence="2 12 13">Amino-acid biosynthesis; L-serine biosynthesis; L-serine from 3-phospho-D-glycerate: step 2/3.</text>
</comment>
<dbReference type="Proteomes" id="UP000317909">
    <property type="component" value="Chromosome"/>
</dbReference>
<dbReference type="HAMAP" id="MF_00160">
    <property type="entry name" value="SerC_aminotrans_5"/>
    <property type="match status" value="1"/>
</dbReference>
<comment type="caution">
    <text evidence="12">Lacks conserved residue(s) required for the propagation of feature annotation.</text>
</comment>
<dbReference type="FunFam" id="3.90.1150.10:FF:000006">
    <property type="entry name" value="Phosphoserine aminotransferase"/>
    <property type="match status" value="1"/>
</dbReference>
<dbReference type="EC" id="2.6.1.52" evidence="12"/>
<comment type="function">
    <text evidence="12">Catalyzes the reversible conversion of 3-phosphohydroxypyruvate to phosphoserine and of 3-hydroxy-2-oxo-4-phosphonooxybutanoate to phosphohydroxythreonine.</text>
</comment>
<keyword evidence="7 12" id="KW-0663">Pyridoxal phosphate</keyword>
<comment type="subunit">
    <text evidence="12">Homodimer.</text>
</comment>
<evidence type="ECO:0000313" key="15">
    <source>
        <dbReference type="EMBL" id="QDT74965.1"/>
    </source>
</evidence>
<evidence type="ECO:0000256" key="6">
    <source>
        <dbReference type="ARBA" id="ARBA00022679"/>
    </source>
</evidence>
<keyword evidence="16" id="KW-1185">Reference proteome</keyword>